<evidence type="ECO:0000256" key="3">
    <source>
        <dbReference type="ARBA" id="ARBA00022630"/>
    </source>
</evidence>
<dbReference type="InterPro" id="IPR050446">
    <property type="entry name" value="FAD-oxidoreductase/Apoptosis"/>
</dbReference>
<proteinExistence type="inferred from homology"/>
<dbReference type="Proteomes" id="UP001195914">
    <property type="component" value="Unassembled WGS sequence"/>
</dbReference>
<dbReference type="GO" id="GO:0051537">
    <property type="term" value="F:2 iron, 2 sulfur cluster binding"/>
    <property type="evidence" value="ECO:0007669"/>
    <property type="project" value="UniProtKB-KW"/>
</dbReference>
<dbReference type="InterPro" id="IPR028202">
    <property type="entry name" value="Reductase_C"/>
</dbReference>
<dbReference type="GO" id="GO:0046872">
    <property type="term" value="F:metal ion binding"/>
    <property type="evidence" value="ECO:0007669"/>
    <property type="project" value="UniProtKB-KW"/>
</dbReference>
<keyword evidence="5" id="KW-0479">Metal-binding</keyword>
<dbReference type="GO" id="GO:0016651">
    <property type="term" value="F:oxidoreductase activity, acting on NAD(P)H"/>
    <property type="evidence" value="ECO:0007669"/>
    <property type="project" value="TreeGrafter"/>
</dbReference>
<accession>A0AAD9G6L9</accession>
<evidence type="ECO:0000256" key="4">
    <source>
        <dbReference type="ARBA" id="ARBA00022714"/>
    </source>
</evidence>
<dbReference type="GO" id="GO:0005737">
    <property type="term" value="C:cytoplasm"/>
    <property type="evidence" value="ECO:0007669"/>
    <property type="project" value="TreeGrafter"/>
</dbReference>
<evidence type="ECO:0000259" key="10">
    <source>
        <dbReference type="PROSITE" id="PS50206"/>
    </source>
</evidence>
<reference evidence="12" key="1">
    <citation type="journal article" date="2014" name="Nucleic Acids Res.">
        <title>The evolutionary dynamics of variant antigen genes in Babesia reveal a history of genomic innovation underlying host-parasite interaction.</title>
        <authorList>
            <person name="Jackson A.P."/>
            <person name="Otto T.D."/>
            <person name="Darby A."/>
            <person name="Ramaprasad A."/>
            <person name="Xia D."/>
            <person name="Echaide I.E."/>
            <person name="Farber M."/>
            <person name="Gahlot S."/>
            <person name="Gamble J."/>
            <person name="Gupta D."/>
            <person name="Gupta Y."/>
            <person name="Jackson L."/>
            <person name="Malandrin L."/>
            <person name="Malas T.B."/>
            <person name="Moussa E."/>
            <person name="Nair M."/>
            <person name="Reid A.J."/>
            <person name="Sanders M."/>
            <person name="Sharma J."/>
            <person name="Tracey A."/>
            <person name="Quail M.A."/>
            <person name="Weir W."/>
            <person name="Wastling J.M."/>
            <person name="Hall N."/>
            <person name="Willadsen P."/>
            <person name="Lingelbach K."/>
            <person name="Shiels B."/>
            <person name="Tait A."/>
            <person name="Berriman M."/>
            <person name="Allred D.R."/>
            <person name="Pain A."/>
        </authorList>
    </citation>
    <scope>NUCLEOTIDE SEQUENCE</scope>
    <source>
        <strain evidence="12">1802A</strain>
    </source>
</reference>
<feature type="domain" description="Rieske" evidence="11">
    <location>
        <begin position="1"/>
        <end position="97"/>
    </location>
</feature>
<dbReference type="SUPFAM" id="SSF50022">
    <property type="entry name" value="ISP domain"/>
    <property type="match status" value="1"/>
</dbReference>
<evidence type="ECO:0000256" key="1">
    <source>
        <dbReference type="ARBA" id="ARBA00001974"/>
    </source>
</evidence>
<dbReference type="SUPFAM" id="SSF55424">
    <property type="entry name" value="FAD/NAD-linked reductases, dimerisation (C-terminal) domain"/>
    <property type="match status" value="1"/>
</dbReference>
<dbReference type="Gene3D" id="3.50.50.60">
    <property type="entry name" value="FAD/NAD(P)-binding domain"/>
    <property type="match status" value="2"/>
</dbReference>
<comment type="similarity">
    <text evidence="2">Belongs to the FAD-dependent oxidoreductase family.</text>
</comment>
<dbReference type="PANTHER" id="PTHR43557">
    <property type="entry name" value="APOPTOSIS-INDUCING FACTOR 1"/>
    <property type="match status" value="1"/>
</dbReference>
<evidence type="ECO:0000256" key="2">
    <source>
        <dbReference type="ARBA" id="ARBA00006442"/>
    </source>
</evidence>
<evidence type="ECO:0000256" key="8">
    <source>
        <dbReference type="ARBA" id="ARBA00023004"/>
    </source>
</evidence>
<keyword evidence="4" id="KW-0001">2Fe-2S</keyword>
<keyword evidence="3" id="KW-0285">Flavoprotein</keyword>
<evidence type="ECO:0000256" key="7">
    <source>
        <dbReference type="ARBA" id="ARBA00023002"/>
    </source>
</evidence>
<feature type="domain" description="Rhodanese" evidence="10">
    <location>
        <begin position="117"/>
        <end position="165"/>
    </location>
</feature>
<dbReference type="Pfam" id="PF07992">
    <property type="entry name" value="Pyr_redox_2"/>
    <property type="match status" value="1"/>
</dbReference>
<evidence type="ECO:0000256" key="5">
    <source>
        <dbReference type="ARBA" id="ARBA00022723"/>
    </source>
</evidence>
<evidence type="ECO:0000313" key="12">
    <source>
        <dbReference type="EMBL" id="KAK1932839.1"/>
    </source>
</evidence>
<keyword evidence="13" id="KW-1185">Reference proteome</keyword>
<keyword evidence="8" id="KW-0408">Iron</keyword>
<dbReference type="PROSITE" id="PS50206">
    <property type="entry name" value="RHODANESE_3"/>
    <property type="match status" value="1"/>
</dbReference>
<reference evidence="12" key="2">
    <citation type="submission" date="2021-05" db="EMBL/GenBank/DDBJ databases">
        <authorList>
            <person name="Pain A."/>
        </authorList>
    </citation>
    <scope>NUCLEOTIDE SEQUENCE</scope>
    <source>
        <strain evidence="12">1802A</strain>
    </source>
</reference>
<evidence type="ECO:0000256" key="9">
    <source>
        <dbReference type="ARBA" id="ARBA00023014"/>
    </source>
</evidence>
<dbReference type="InterPro" id="IPR023753">
    <property type="entry name" value="FAD/NAD-binding_dom"/>
</dbReference>
<keyword evidence="7" id="KW-0560">Oxidoreductase</keyword>
<dbReference type="AlphaFoldDB" id="A0AAD9G6L9"/>
<evidence type="ECO:0000313" key="13">
    <source>
        <dbReference type="Proteomes" id="UP001195914"/>
    </source>
</evidence>
<organism evidence="12 13">
    <name type="scientific">Babesia divergens</name>
    <dbReference type="NCBI Taxonomy" id="32595"/>
    <lineage>
        <taxon>Eukaryota</taxon>
        <taxon>Sar</taxon>
        <taxon>Alveolata</taxon>
        <taxon>Apicomplexa</taxon>
        <taxon>Aconoidasida</taxon>
        <taxon>Piroplasmida</taxon>
        <taxon>Babesiidae</taxon>
        <taxon>Babesia</taxon>
    </lineage>
</organism>
<keyword evidence="9" id="KW-0411">Iron-sulfur</keyword>
<evidence type="ECO:0000256" key="6">
    <source>
        <dbReference type="ARBA" id="ARBA00022827"/>
    </source>
</evidence>
<sequence>MHEVRVHGGRDLVLVTKIKGQFHCTGAKCPHFGASFSDGGCTEDYLICPWHNAKFGISTGESVNGTFFVSRMSFNTGPCFDAIPTYKVEVDEGCLYAYLPPTPIPDSVAMPRKLSSDKDQRVFVICGGGAAAHAAAETLRLEGFNGRILIYGDEKHFPYYRPHFTKRLETTDYDMVAASQALRPVEWYRQHQVEFYGGRRVSQVNHASNTITLDDGSTVKYDKVLVATGTTASKLPLTKGMDDLTNHFTLRTADDFKRLMGQIKPGSNVVLVGANFIGCEMASSLKAAGAKVTVLTDLPGPMHQIVGPRVSSALLKLLQKEGVNVLTNQTLKGYTVKKNRVTQVVTSNKTIDADVVIEGVGARVNVDVLKCAEVNADGTVNVDESFRCKGCPENVFAAGDIVRYPYHVDGSPISVKHWNVALQHGKVVAKNMLGLDAKMNMVPFFWSNFFRKGFRFAGVANGVDDIVVEGDVDKYKFVVYYFKGSKAVAMMAMGMDHVGAHMAEAIDKGCVPSLSALTLGAENSETMLQCLKKRIM</sequence>
<dbReference type="PRINTS" id="PR00411">
    <property type="entry name" value="PNDRDTASEI"/>
</dbReference>
<dbReference type="InterPro" id="IPR001763">
    <property type="entry name" value="Rhodanese-like_dom"/>
</dbReference>
<dbReference type="SUPFAM" id="SSF51905">
    <property type="entry name" value="FAD/NAD(P)-binding domain"/>
    <property type="match status" value="1"/>
</dbReference>
<dbReference type="EMBL" id="JAHBMH010000073">
    <property type="protein sequence ID" value="KAK1932839.1"/>
    <property type="molecule type" value="Genomic_DNA"/>
</dbReference>
<comment type="cofactor">
    <cofactor evidence="1">
        <name>FAD</name>
        <dbReference type="ChEBI" id="CHEBI:57692"/>
    </cofactor>
</comment>
<dbReference type="PROSITE" id="PS51296">
    <property type="entry name" value="RIESKE"/>
    <property type="match status" value="1"/>
</dbReference>
<dbReference type="Pfam" id="PF14759">
    <property type="entry name" value="Reductase_C"/>
    <property type="match status" value="1"/>
</dbReference>
<dbReference type="InterPro" id="IPR036922">
    <property type="entry name" value="Rieske_2Fe-2S_sf"/>
</dbReference>
<dbReference type="Pfam" id="PF00355">
    <property type="entry name" value="Rieske"/>
    <property type="match status" value="1"/>
</dbReference>
<dbReference type="InterPro" id="IPR036188">
    <property type="entry name" value="FAD/NAD-bd_sf"/>
</dbReference>
<name>A0AAD9G6L9_BABDI</name>
<dbReference type="InterPro" id="IPR017941">
    <property type="entry name" value="Rieske_2Fe-2S"/>
</dbReference>
<dbReference type="PRINTS" id="PR00368">
    <property type="entry name" value="FADPNR"/>
</dbReference>
<dbReference type="InterPro" id="IPR016156">
    <property type="entry name" value="FAD/NAD-linked_Rdtase_dimer_sf"/>
</dbReference>
<dbReference type="PANTHER" id="PTHR43557:SF2">
    <property type="entry name" value="RIESKE DOMAIN-CONTAINING PROTEIN-RELATED"/>
    <property type="match status" value="1"/>
</dbReference>
<comment type="caution">
    <text evidence="12">The sequence shown here is derived from an EMBL/GenBank/DDBJ whole genome shotgun (WGS) entry which is preliminary data.</text>
</comment>
<dbReference type="Gene3D" id="2.102.10.10">
    <property type="entry name" value="Rieske [2Fe-2S] iron-sulphur domain"/>
    <property type="match status" value="1"/>
</dbReference>
<gene>
    <name evidence="12" type="ORF">X943_001027</name>
</gene>
<keyword evidence="6" id="KW-0274">FAD</keyword>
<protein>
    <submittedName>
        <fullName evidence="12">Pyridine nucleotide-disulfide oxidoreductase domain containing protein</fullName>
    </submittedName>
</protein>
<evidence type="ECO:0000259" key="11">
    <source>
        <dbReference type="PROSITE" id="PS51296"/>
    </source>
</evidence>
<dbReference type="Gene3D" id="3.30.390.30">
    <property type="match status" value="1"/>
</dbReference>